<evidence type="ECO:0000313" key="1">
    <source>
        <dbReference type="EMBL" id="MBB6579597.1"/>
    </source>
</evidence>
<reference evidence="1 2" key="1">
    <citation type="submission" date="2020-08" db="EMBL/GenBank/DDBJ databases">
        <title>Functional genomics of gut bacteria from endangered species of beetles.</title>
        <authorList>
            <person name="Carlos-Shanley C."/>
        </authorList>
    </citation>
    <scope>NUCLEOTIDE SEQUENCE [LARGE SCALE GENOMIC DNA]</scope>
    <source>
        <strain evidence="1 2">S00124</strain>
    </source>
</reference>
<keyword evidence="2" id="KW-1185">Reference proteome</keyword>
<dbReference type="RefSeq" id="WP_184711104.1">
    <property type="nucleotide sequence ID" value="NZ_JACHKZ010000033.1"/>
</dbReference>
<evidence type="ECO:0000313" key="2">
    <source>
        <dbReference type="Proteomes" id="UP000562492"/>
    </source>
</evidence>
<comment type="caution">
    <text evidence="1">The sequence shown here is derived from an EMBL/GenBank/DDBJ whole genome shotgun (WGS) entry which is preliminary data.</text>
</comment>
<dbReference type="InterPro" id="IPR021146">
    <property type="entry name" value="Phage_gp6-like_head-tail"/>
</dbReference>
<gene>
    <name evidence="1" type="ORF">HNP33_003711</name>
</gene>
<dbReference type="Gene3D" id="1.10.3230.30">
    <property type="entry name" value="Phage gp6-like head-tail connector protein"/>
    <property type="match status" value="1"/>
</dbReference>
<dbReference type="EMBL" id="JACHKZ010000033">
    <property type="protein sequence ID" value="MBB6579597.1"/>
    <property type="molecule type" value="Genomic_DNA"/>
</dbReference>
<dbReference type="InterPro" id="IPR006450">
    <property type="entry name" value="Phage_HK97_gp6-like"/>
</dbReference>
<proteinExistence type="predicted"/>
<evidence type="ECO:0008006" key="3">
    <source>
        <dbReference type="Google" id="ProtNLM"/>
    </source>
</evidence>
<organism evidence="1 2">
    <name type="scientific">Comamonas odontotermitis</name>
    <dbReference type="NCBI Taxonomy" id="379895"/>
    <lineage>
        <taxon>Bacteria</taxon>
        <taxon>Pseudomonadati</taxon>
        <taxon>Pseudomonadota</taxon>
        <taxon>Betaproteobacteria</taxon>
        <taxon>Burkholderiales</taxon>
        <taxon>Comamonadaceae</taxon>
        <taxon>Comamonas</taxon>
    </lineage>
</organism>
<accession>A0ABR6RKB1</accession>
<dbReference type="Proteomes" id="UP000562492">
    <property type="component" value="Unassembled WGS sequence"/>
</dbReference>
<name>A0ABR6RKB1_9BURK</name>
<protein>
    <recommendedName>
        <fullName evidence="3">Phage gp6-like head-tail connector protein</fullName>
    </recommendedName>
</protein>
<sequence>MQIITLAQAREHLRSDTNADDADLQLKIDAATDAALDYISVPASDLFDAAGAPKTGEDGQVVRGARRVQQAILLTIGWLYEDREGGMPQAVQAGHGFTLPRGAAALLYSMRKPTAV</sequence>
<dbReference type="Pfam" id="PF05135">
    <property type="entry name" value="Phage_connect_1"/>
    <property type="match status" value="1"/>
</dbReference>
<dbReference type="NCBIfam" id="TIGR01560">
    <property type="entry name" value="put_DNA_pack"/>
    <property type="match status" value="1"/>
</dbReference>
<dbReference type="CDD" id="cd08054">
    <property type="entry name" value="gp6"/>
    <property type="match status" value="1"/>
</dbReference>